<protein>
    <recommendedName>
        <fullName evidence="4">Tripartite tricarboxylate transporter substrate binding protein</fullName>
    </recommendedName>
</protein>
<proteinExistence type="inferred from homology"/>
<organism evidence="2 3">
    <name type="scientific">Plastoroseomonas hellenica</name>
    <dbReference type="NCBI Taxonomy" id="2687306"/>
    <lineage>
        <taxon>Bacteria</taxon>
        <taxon>Pseudomonadati</taxon>
        <taxon>Pseudomonadota</taxon>
        <taxon>Alphaproteobacteria</taxon>
        <taxon>Acetobacterales</taxon>
        <taxon>Acetobacteraceae</taxon>
        <taxon>Plastoroseomonas</taxon>
    </lineage>
</organism>
<dbReference type="RefSeq" id="WP_211853355.1">
    <property type="nucleotide sequence ID" value="NZ_JAAGBB010000017.1"/>
</dbReference>
<dbReference type="Gene3D" id="3.40.190.150">
    <property type="entry name" value="Bordetella uptake gene, domain 1"/>
    <property type="match status" value="1"/>
</dbReference>
<dbReference type="InterPro" id="IPR042100">
    <property type="entry name" value="Bug_dom1"/>
</dbReference>
<dbReference type="Pfam" id="PF03401">
    <property type="entry name" value="TctC"/>
    <property type="match status" value="1"/>
</dbReference>
<dbReference type="Gene3D" id="3.40.190.10">
    <property type="entry name" value="Periplasmic binding protein-like II"/>
    <property type="match status" value="1"/>
</dbReference>
<evidence type="ECO:0000313" key="2">
    <source>
        <dbReference type="EMBL" id="MBR0665680.1"/>
    </source>
</evidence>
<gene>
    <name evidence="2" type="ORF">GXW71_15080</name>
</gene>
<accession>A0ABS5EZF5</accession>
<dbReference type="PANTHER" id="PTHR42928">
    <property type="entry name" value="TRICARBOXYLATE-BINDING PROTEIN"/>
    <property type="match status" value="1"/>
</dbReference>
<evidence type="ECO:0008006" key="4">
    <source>
        <dbReference type="Google" id="ProtNLM"/>
    </source>
</evidence>
<dbReference type="PANTHER" id="PTHR42928:SF5">
    <property type="entry name" value="BLR1237 PROTEIN"/>
    <property type="match status" value="1"/>
</dbReference>
<dbReference type="SUPFAM" id="SSF53850">
    <property type="entry name" value="Periplasmic binding protein-like II"/>
    <property type="match status" value="1"/>
</dbReference>
<name>A0ABS5EZF5_9PROT</name>
<comment type="caution">
    <text evidence="2">The sequence shown here is derived from an EMBL/GenBank/DDBJ whole genome shotgun (WGS) entry which is preliminary data.</text>
</comment>
<keyword evidence="3" id="KW-1185">Reference proteome</keyword>
<dbReference type="EMBL" id="JAAGBB010000017">
    <property type="protein sequence ID" value="MBR0665680.1"/>
    <property type="molecule type" value="Genomic_DNA"/>
</dbReference>
<dbReference type="InterPro" id="IPR005064">
    <property type="entry name" value="BUG"/>
</dbReference>
<comment type="similarity">
    <text evidence="1">Belongs to the UPF0065 (bug) family.</text>
</comment>
<feature type="non-terminal residue" evidence="2">
    <location>
        <position position="1"/>
    </location>
</feature>
<evidence type="ECO:0000313" key="3">
    <source>
        <dbReference type="Proteomes" id="UP001196870"/>
    </source>
</evidence>
<sequence>ALLARPAVAQRALPLTLVVGAPGGSAPDRWARGFAPFLERHWPRSSVSVANLAGDGGMVAARAIADALPDGRAIGTVAMPALIARAVETDAVATLERLDFLGAITEELLVLVVAPGITPDIPTLRGIGDRGRLGCPPTGSAGQLAVTMITAALPLTPIAFPSPGTARQAVIAGNLTAALLPLPDAINALRENKFQAAAIAAEARSPLLPDVPLFTEVGLPSVPVTQRGFAMPKGVPELMRHGLAEALESVLADPEFTAQNTAQGRTPHLVPAAEWDEKLRALTARLRQRWQTDPWARRG</sequence>
<evidence type="ECO:0000256" key="1">
    <source>
        <dbReference type="ARBA" id="ARBA00006987"/>
    </source>
</evidence>
<reference evidence="3" key="1">
    <citation type="journal article" date="2021" name="Syst. Appl. Microbiol.">
        <title>Roseomonas hellenica sp. nov., isolated from roots of wild-growing Alkanna tinctoria.</title>
        <authorList>
            <person name="Rat A."/>
            <person name="Naranjo H.D."/>
            <person name="Lebbe L."/>
            <person name="Cnockaert M."/>
            <person name="Krigas N."/>
            <person name="Grigoriadou K."/>
            <person name="Maloupa E."/>
            <person name="Willems A."/>
        </authorList>
    </citation>
    <scope>NUCLEOTIDE SEQUENCE [LARGE SCALE GENOMIC DNA]</scope>
    <source>
        <strain evidence="3">LMG 31523</strain>
    </source>
</reference>
<dbReference type="Proteomes" id="UP001196870">
    <property type="component" value="Unassembled WGS sequence"/>
</dbReference>